<evidence type="ECO:0000256" key="7">
    <source>
        <dbReference type="ARBA" id="ARBA00022777"/>
    </source>
</evidence>
<dbReference type="Proteomes" id="UP001374535">
    <property type="component" value="Chromosome 6"/>
</dbReference>
<dbReference type="GO" id="GO:0005524">
    <property type="term" value="F:ATP binding"/>
    <property type="evidence" value="ECO:0007669"/>
    <property type="project" value="UniProtKB-KW"/>
</dbReference>
<dbReference type="AlphaFoldDB" id="A0AAQ3RW98"/>
<evidence type="ECO:0000259" key="11">
    <source>
        <dbReference type="Pfam" id="PF18086"/>
    </source>
</evidence>
<keyword evidence="13" id="KW-1185">Reference proteome</keyword>
<dbReference type="InterPro" id="IPR040557">
    <property type="entry name" value="VIP1_N"/>
</dbReference>
<keyword evidence="4" id="KW-0963">Cytoplasm</keyword>
<dbReference type="EMBL" id="CP144695">
    <property type="protein sequence ID" value="WVZ07488.1"/>
    <property type="molecule type" value="Genomic_DNA"/>
</dbReference>
<name>A0AAQ3RW98_VIGMU</name>
<evidence type="ECO:0000313" key="13">
    <source>
        <dbReference type="Proteomes" id="UP001374535"/>
    </source>
</evidence>
<feature type="domain" description="VIP1 N-terminal" evidence="11">
    <location>
        <begin position="16"/>
        <end position="96"/>
    </location>
</feature>
<evidence type="ECO:0000256" key="5">
    <source>
        <dbReference type="ARBA" id="ARBA00022679"/>
    </source>
</evidence>
<accession>A0AAQ3RW98</accession>
<organism evidence="12 13">
    <name type="scientific">Vigna mungo</name>
    <name type="common">Black gram</name>
    <name type="synonym">Phaseolus mungo</name>
    <dbReference type="NCBI Taxonomy" id="3915"/>
    <lineage>
        <taxon>Eukaryota</taxon>
        <taxon>Viridiplantae</taxon>
        <taxon>Streptophyta</taxon>
        <taxon>Embryophyta</taxon>
        <taxon>Tracheophyta</taxon>
        <taxon>Spermatophyta</taxon>
        <taxon>Magnoliopsida</taxon>
        <taxon>eudicotyledons</taxon>
        <taxon>Gunneridae</taxon>
        <taxon>Pentapetalae</taxon>
        <taxon>rosids</taxon>
        <taxon>fabids</taxon>
        <taxon>Fabales</taxon>
        <taxon>Fabaceae</taxon>
        <taxon>Papilionoideae</taxon>
        <taxon>50 kb inversion clade</taxon>
        <taxon>NPAAA clade</taxon>
        <taxon>indigoferoid/millettioid clade</taxon>
        <taxon>Phaseoleae</taxon>
        <taxon>Vigna</taxon>
    </lineage>
</organism>
<evidence type="ECO:0000313" key="12">
    <source>
        <dbReference type="EMBL" id="WVZ07488.1"/>
    </source>
</evidence>
<dbReference type="Gene3D" id="3.40.50.11950">
    <property type="match status" value="1"/>
</dbReference>
<dbReference type="GO" id="GO:0032958">
    <property type="term" value="P:inositol phosphate biosynthetic process"/>
    <property type="evidence" value="ECO:0007669"/>
    <property type="project" value="TreeGrafter"/>
</dbReference>
<keyword evidence="8" id="KW-0067">ATP-binding</keyword>
<keyword evidence="5" id="KW-0808">Transferase</keyword>
<sequence length="123" mass="13821">MAEEMDEEVVLAAKKITIGVCVMEKKVKCGYEVFSAPMEQILQRLQAFGEFEVVYFGDKVILEEPIESWPVCDCLIAFHSSGYPLEKAEAYSALRKRNREDSSLVGGLRTEDGGHNVNDIMEI</sequence>
<dbReference type="EC" id="2.7.4.24" evidence="3"/>
<comment type="catalytic activity">
    <reaction evidence="10">
        <text>1D-myo-inositol hexakisphosphate + ATP = 1-diphospho-1D-myo-inositol 2,3,4,5,6-pentakisphosphate + ADP</text>
        <dbReference type="Rhea" id="RHEA:37459"/>
        <dbReference type="ChEBI" id="CHEBI:30616"/>
        <dbReference type="ChEBI" id="CHEBI:58130"/>
        <dbReference type="ChEBI" id="CHEBI:74946"/>
        <dbReference type="ChEBI" id="CHEBI:456216"/>
        <dbReference type="EC" id="2.7.4.24"/>
    </reaction>
    <physiologicalReaction direction="left-to-right" evidence="10">
        <dbReference type="Rhea" id="RHEA:37460"/>
    </physiologicalReaction>
</comment>
<evidence type="ECO:0000256" key="9">
    <source>
        <dbReference type="ARBA" id="ARBA00033696"/>
    </source>
</evidence>
<evidence type="ECO:0000256" key="10">
    <source>
        <dbReference type="ARBA" id="ARBA00034629"/>
    </source>
</evidence>
<evidence type="ECO:0000256" key="4">
    <source>
        <dbReference type="ARBA" id="ARBA00022490"/>
    </source>
</evidence>
<evidence type="ECO:0000256" key="1">
    <source>
        <dbReference type="ARBA" id="ARBA00004496"/>
    </source>
</evidence>
<protein>
    <recommendedName>
        <fullName evidence="3">diphosphoinositol-pentakisphosphate 1-kinase</fullName>
        <ecNumber evidence="3">2.7.4.24</ecNumber>
    </recommendedName>
</protein>
<dbReference type="PANTHER" id="PTHR12750">
    <property type="entry name" value="DIPHOSPHOINOSITOL PENTAKISPHOSPHATE KINASE"/>
    <property type="match status" value="1"/>
</dbReference>
<evidence type="ECO:0000256" key="3">
    <source>
        <dbReference type="ARBA" id="ARBA00012893"/>
    </source>
</evidence>
<proteinExistence type="inferred from homology"/>
<keyword evidence="6" id="KW-0547">Nucleotide-binding</keyword>
<comment type="similarity">
    <text evidence="2">Belongs to the histidine acid phosphatase family. VIP1 subfamily.</text>
</comment>
<dbReference type="Pfam" id="PF18086">
    <property type="entry name" value="PPIP5K2_N"/>
    <property type="match status" value="1"/>
</dbReference>
<evidence type="ECO:0000256" key="2">
    <source>
        <dbReference type="ARBA" id="ARBA00005609"/>
    </source>
</evidence>
<reference evidence="12 13" key="1">
    <citation type="journal article" date="2023" name="Life. Sci Alliance">
        <title>Evolutionary insights into 3D genome organization and epigenetic landscape of Vigna mungo.</title>
        <authorList>
            <person name="Junaid A."/>
            <person name="Singh B."/>
            <person name="Bhatia S."/>
        </authorList>
    </citation>
    <scope>NUCLEOTIDE SEQUENCE [LARGE SCALE GENOMIC DNA]</scope>
    <source>
        <strain evidence="12">Urdbean</strain>
    </source>
</reference>
<dbReference type="PANTHER" id="PTHR12750:SF9">
    <property type="entry name" value="INOSITOL HEXAKISPHOSPHATE AND DIPHOSPHOINOSITOL-PENTAKISPHOSPHATE KINASE"/>
    <property type="match status" value="1"/>
</dbReference>
<comment type="subcellular location">
    <subcellularLocation>
        <location evidence="1">Cytoplasm</location>
    </subcellularLocation>
</comment>
<evidence type="ECO:0000256" key="6">
    <source>
        <dbReference type="ARBA" id="ARBA00022741"/>
    </source>
</evidence>
<gene>
    <name evidence="12" type="ORF">V8G54_020834</name>
</gene>
<keyword evidence="7" id="KW-0418">Kinase</keyword>
<evidence type="ECO:0000256" key="8">
    <source>
        <dbReference type="ARBA" id="ARBA00022840"/>
    </source>
</evidence>
<dbReference type="InterPro" id="IPR037446">
    <property type="entry name" value="His_Pase_VIP1"/>
</dbReference>
<dbReference type="GO" id="GO:0000828">
    <property type="term" value="F:inositol hexakisphosphate kinase activity"/>
    <property type="evidence" value="ECO:0007669"/>
    <property type="project" value="TreeGrafter"/>
</dbReference>
<dbReference type="GO" id="GO:0005737">
    <property type="term" value="C:cytoplasm"/>
    <property type="evidence" value="ECO:0007669"/>
    <property type="project" value="UniProtKB-SubCell"/>
</dbReference>
<dbReference type="GO" id="GO:0006020">
    <property type="term" value="P:inositol metabolic process"/>
    <property type="evidence" value="ECO:0007669"/>
    <property type="project" value="TreeGrafter"/>
</dbReference>
<comment type="catalytic activity">
    <reaction evidence="9">
        <text>5-diphospho-1D-myo-inositol 1,2,3,4,6-pentakisphosphate + ATP + H(+) = 1,5-bis(diphospho)-1D-myo-inositol 2,3,4,6-tetrakisphosphate + ADP</text>
        <dbReference type="Rhea" id="RHEA:10276"/>
        <dbReference type="ChEBI" id="CHEBI:15378"/>
        <dbReference type="ChEBI" id="CHEBI:30616"/>
        <dbReference type="ChEBI" id="CHEBI:58628"/>
        <dbReference type="ChEBI" id="CHEBI:77983"/>
        <dbReference type="ChEBI" id="CHEBI:456216"/>
        <dbReference type="EC" id="2.7.4.24"/>
    </reaction>
    <physiologicalReaction direction="left-to-right" evidence="9">
        <dbReference type="Rhea" id="RHEA:10277"/>
    </physiologicalReaction>
</comment>
<dbReference type="FunFam" id="3.40.50.11950:FF:000002">
    <property type="entry name" value="Inositol hexakisphosphate and diphosphoinositol-pentakisphosphate kinase"/>
    <property type="match status" value="1"/>
</dbReference>
<dbReference type="GO" id="GO:0033857">
    <property type="term" value="F:5-diphosphoinositol pentakisphosphate 1-kinase activity"/>
    <property type="evidence" value="ECO:0007669"/>
    <property type="project" value="TreeGrafter"/>
</dbReference>